<evidence type="ECO:0000256" key="2">
    <source>
        <dbReference type="ARBA" id="ARBA00023043"/>
    </source>
</evidence>
<dbReference type="InterPro" id="IPR013761">
    <property type="entry name" value="SAM/pointed_sf"/>
</dbReference>
<dbReference type="SUPFAM" id="SSF47769">
    <property type="entry name" value="SAM/Pointed domain"/>
    <property type="match status" value="1"/>
</dbReference>
<sequence>MTSEINKLGVNDWLPDHKPANLGEWLSAIGLSQYHQVLVQNGYENIEFITDITWEDLQEIGIIKLGHQKKLMLAVKRLAEMQRGSDGRGKKPPPITQQQEATLIDSPPPDGELTDQKELNSRVHTG</sequence>
<dbReference type="PANTHER" id="PTHR24174">
    <property type="entry name" value="ANKYRIN REPEAT AND STERILE ALPHA MOTIF DOMAIN-CONTAINING PROTEIN 1"/>
    <property type="match status" value="1"/>
</dbReference>
<keyword evidence="5" id="KW-1185">Reference proteome</keyword>
<accession>A0A6I9MS43</accession>
<dbReference type="InterPro" id="IPR001660">
    <property type="entry name" value="SAM"/>
</dbReference>
<organism evidence="5 6">
    <name type="scientific">Notothenia coriiceps</name>
    <name type="common">black rockcod</name>
    <dbReference type="NCBI Taxonomy" id="8208"/>
    <lineage>
        <taxon>Eukaryota</taxon>
        <taxon>Metazoa</taxon>
        <taxon>Chordata</taxon>
        <taxon>Craniata</taxon>
        <taxon>Vertebrata</taxon>
        <taxon>Euteleostomi</taxon>
        <taxon>Actinopterygii</taxon>
        <taxon>Neopterygii</taxon>
        <taxon>Teleostei</taxon>
        <taxon>Neoteleostei</taxon>
        <taxon>Acanthomorphata</taxon>
        <taxon>Eupercaria</taxon>
        <taxon>Perciformes</taxon>
        <taxon>Notothenioidei</taxon>
        <taxon>Nototheniidae</taxon>
        <taxon>Notothenia</taxon>
    </lineage>
</organism>
<keyword evidence="1" id="KW-0677">Repeat</keyword>
<feature type="region of interest" description="Disordered" evidence="3">
    <location>
        <begin position="81"/>
        <end position="126"/>
    </location>
</feature>
<feature type="non-terminal residue" evidence="6">
    <location>
        <position position="126"/>
    </location>
</feature>
<dbReference type="CDD" id="cd09498">
    <property type="entry name" value="SAM_caskin1_2_repeat2"/>
    <property type="match status" value="1"/>
</dbReference>
<dbReference type="Pfam" id="PF00536">
    <property type="entry name" value="SAM_1"/>
    <property type="match status" value="1"/>
</dbReference>
<dbReference type="FunFam" id="1.10.150.50:FF:000032">
    <property type="entry name" value="caskin-1 isoform X1"/>
    <property type="match status" value="1"/>
</dbReference>
<protein>
    <submittedName>
        <fullName evidence="6">Caskin-1-like</fullName>
    </submittedName>
</protein>
<feature type="domain" description="SAM" evidence="4">
    <location>
        <begin position="17"/>
        <end position="81"/>
    </location>
</feature>
<dbReference type="InterPro" id="IPR033635">
    <property type="entry name" value="ANKS1/Caskin"/>
</dbReference>
<name>A0A6I9MS43_9TELE</name>
<dbReference type="Proteomes" id="UP000504611">
    <property type="component" value="Unplaced"/>
</dbReference>
<evidence type="ECO:0000256" key="3">
    <source>
        <dbReference type="SAM" id="MobiDB-lite"/>
    </source>
</evidence>
<evidence type="ECO:0000256" key="1">
    <source>
        <dbReference type="ARBA" id="ARBA00022737"/>
    </source>
</evidence>
<dbReference type="Gene3D" id="1.10.150.50">
    <property type="entry name" value="Transcription Factor, Ets-1"/>
    <property type="match status" value="1"/>
</dbReference>
<gene>
    <name evidence="6" type="primary">LOC104945070</name>
</gene>
<dbReference type="PANTHER" id="PTHR24174:SF11">
    <property type="entry name" value="CASKIN-1"/>
    <property type="match status" value="1"/>
</dbReference>
<reference evidence="6" key="1">
    <citation type="submission" date="2025-08" db="UniProtKB">
        <authorList>
            <consortium name="RefSeq"/>
        </authorList>
    </citation>
    <scope>IDENTIFICATION</scope>
    <source>
        <tissue evidence="6">Muscle</tissue>
    </source>
</reference>
<dbReference type="GeneID" id="104945070"/>
<evidence type="ECO:0000259" key="4">
    <source>
        <dbReference type="PROSITE" id="PS50105"/>
    </source>
</evidence>
<dbReference type="KEGG" id="ncc:104945070"/>
<dbReference type="InterPro" id="IPR035498">
    <property type="entry name" value="Caskin1/2_SAM_2"/>
</dbReference>
<feature type="compositionally biased region" description="Basic and acidic residues" evidence="3">
    <location>
        <begin position="114"/>
        <end position="126"/>
    </location>
</feature>
<proteinExistence type="predicted"/>
<keyword evidence="2" id="KW-0040">ANK repeat</keyword>
<dbReference type="RefSeq" id="XP_010768999.1">
    <property type="nucleotide sequence ID" value="XM_010770697.1"/>
</dbReference>
<dbReference type="AlphaFoldDB" id="A0A6I9MS43"/>
<dbReference type="SMART" id="SM00454">
    <property type="entry name" value="SAM"/>
    <property type="match status" value="1"/>
</dbReference>
<dbReference type="OrthoDB" id="6156898at2759"/>
<evidence type="ECO:0000313" key="6">
    <source>
        <dbReference type="RefSeq" id="XP_010768999.1"/>
    </source>
</evidence>
<dbReference type="PROSITE" id="PS50105">
    <property type="entry name" value="SAM_DOMAIN"/>
    <property type="match status" value="1"/>
</dbReference>
<evidence type="ECO:0000313" key="5">
    <source>
        <dbReference type="Proteomes" id="UP000504611"/>
    </source>
</evidence>